<protein>
    <submittedName>
        <fullName evidence="1">Uncharacterized protein</fullName>
    </submittedName>
</protein>
<dbReference type="EMBL" id="GBXM01054595">
    <property type="protein sequence ID" value="JAH53982.1"/>
    <property type="molecule type" value="Transcribed_RNA"/>
</dbReference>
<evidence type="ECO:0000313" key="1">
    <source>
        <dbReference type="EMBL" id="JAH53982.1"/>
    </source>
</evidence>
<organism evidence="1">
    <name type="scientific">Anguilla anguilla</name>
    <name type="common">European freshwater eel</name>
    <name type="synonym">Muraena anguilla</name>
    <dbReference type="NCBI Taxonomy" id="7936"/>
    <lineage>
        <taxon>Eukaryota</taxon>
        <taxon>Metazoa</taxon>
        <taxon>Chordata</taxon>
        <taxon>Craniata</taxon>
        <taxon>Vertebrata</taxon>
        <taxon>Euteleostomi</taxon>
        <taxon>Actinopterygii</taxon>
        <taxon>Neopterygii</taxon>
        <taxon>Teleostei</taxon>
        <taxon>Anguilliformes</taxon>
        <taxon>Anguillidae</taxon>
        <taxon>Anguilla</taxon>
    </lineage>
</organism>
<accession>A0A0E9TKI8</accession>
<reference evidence="1" key="2">
    <citation type="journal article" date="2015" name="Fish Shellfish Immunol.">
        <title>Early steps in the European eel (Anguilla anguilla)-Vibrio vulnificus interaction in the gills: Role of the RtxA13 toxin.</title>
        <authorList>
            <person name="Callol A."/>
            <person name="Pajuelo D."/>
            <person name="Ebbesson L."/>
            <person name="Teles M."/>
            <person name="MacKenzie S."/>
            <person name="Amaro C."/>
        </authorList>
    </citation>
    <scope>NUCLEOTIDE SEQUENCE</scope>
</reference>
<reference evidence="1" key="1">
    <citation type="submission" date="2014-11" db="EMBL/GenBank/DDBJ databases">
        <authorList>
            <person name="Amaro Gonzalez C."/>
        </authorList>
    </citation>
    <scope>NUCLEOTIDE SEQUENCE</scope>
</reference>
<name>A0A0E9TKI8_ANGAN</name>
<sequence>MFVLLKNPSLAHKQFIWKVRSFRKHNGDVTRWSKFLACAILPSYFHGEC</sequence>
<dbReference type="AlphaFoldDB" id="A0A0E9TKI8"/>
<proteinExistence type="predicted"/>